<evidence type="ECO:0000256" key="2">
    <source>
        <dbReference type="ARBA" id="ARBA00007998"/>
    </source>
</evidence>
<protein>
    <submittedName>
        <fullName evidence="9">Uncharacterized protein</fullName>
    </submittedName>
</protein>
<keyword evidence="4" id="KW-0309">Germination</keyword>
<dbReference type="PANTHER" id="PTHR34975:SF2">
    <property type="entry name" value="SPORE GERMINATION PROTEIN A2"/>
    <property type="match status" value="1"/>
</dbReference>
<dbReference type="InterPro" id="IPR004761">
    <property type="entry name" value="Spore_GerAB"/>
</dbReference>
<feature type="transmembrane region" description="Helical" evidence="8">
    <location>
        <begin position="222"/>
        <end position="242"/>
    </location>
</feature>
<evidence type="ECO:0000313" key="10">
    <source>
        <dbReference type="Proteomes" id="UP000064189"/>
    </source>
</evidence>
<dbReference type="PANTHER" id="PTHR34975">
    <property type="entry name" value="SPORE GERMINATION PROTEIN A2"/>
    <property type="match status" value="1"/>
</dbReference>
<proteinExistence type="inferred from homology"/>
<dbReference type="AlphaFoldDB" id="A0A109MS39"/>
<evidence type="ECO:0000256" key="7">
    <source>
        <dbReference type="ARBA" id="ARBA00023136"/>
    </source>
</evidence>
<keyword evidence="7 8" id="KW-0472">Membrane</keyword>
<accession>A0A109MS39</accession>
<dbReference type="Gene3D" id="1.20.1740.10">
    <property type="entry name" value="Amino acid/polyamine transporter I"/>
    <property type="match status" value="1"/>
</dbReference>
<keyword evidence="5 8" id="KW-0812">Transmembrane</keyword>
<dbReference type="NCBIfam" id="TIGR00912">
    <property type="entry name" value="2A0309"/>
    <property type="match status" value="1"/>
</dbReference>
<evidence type="ECO:0000313" key="9">
    <source>
        <dbReference type="EMBL" id="KWW11126.1"/>
    </source>
</evidence>
<feature type="transmembrane region" description="Helical" evidence="8">
    <location>
        <begin position="274"/>
        <end position="293"/>
    </location>
</feature>
<comment type="caution">
    <text evidence="9">The sequence shown here is derived from an EMBL/GenBank/DDBJ whole genome shotgun (WGS) entry which is preliminary data.</text>
</comment>
<evidence type="ECO:0000256" key="1">
    <source>
        <dbReference type="ARBA" id="ARBA00004141"/>
    </source>
</evidence>
<evidence type="ECO:0000256" key="5">
    <source>
        <dbReference type="ARBA" id="ARBA00022692"/>
    </source>
</evidence>
<dbReference type="GO" id="GO:0016020">
    <property type="term" value="C:membrane"/>
    <property type="evidence" value="ECO:0007669"/>
    <property type="project" value="UniProtKB-SubCell"/>
</dbReference>
<dbReference type="Proteomes" id="UP000064189">
    <property type="component" value="Unassembled WGS sequence"/>
</dbReference>
<feature type="transmembrane region" description="Helical" evidence="8">
    <location>
        <begin position="144"/>
        <end position="167"/>
    </location>
</feature>
<dbReference type="RefSeq" id="WP_061144525.1">
    <property type="nucleotide sequence ID" value="NZ_LNNH01000057.1"/>
</dbReference>
<evidence type="ECO:0000256" key="4">
    <source>
        <dbReference type="ARBA" id="ARBA00022544"/>
    </source>
</evidence>
<evidence type="ECO:0000256" key="6">
    <source>
        <dbReference type="ARBA" id="ARBA00022989"/>
    </source>
</evidence>
<feature type="transmembrane region" description="Helical" evidence="8">
    <location>
        <begin position="12"/>
        <end position="32"/>
    </location>
</feature>
<evidence type="ECO:0000256" key="3">
    <source>
        <dbReference type="ARBA" id="ARBA00022448"/>
    </source>
</evidence>
<sequence>MLPLPSENRKVSPFFVFYLIVAAQFGLGVFSFQREIVKVVGNDAWIAVFIAGISIHVVLWMIYQILNKGTNDITVIHKELFGKWLGGMLSLALIVYLLTLAISVVRSYTELIQVWIFPQLETWYMALILSVLVYVYVIGGFRIIVGICFLSFIFTTPIFFIMLGFPLRHMQISHLFPIFDHSAAELLSASKTMTYSLTGFETIFFFYPFIKDAPRSQKWGHYGTAYSTISYLVIMIVSLMYFSKNQLLESIWPTLTIWQIADFPFLERFEFLGLSFWLFSVVNSVCLYIWAGTRGLKQLFSLKQKHSLIVILFMTAVAATFLKTREQIDQLNSVMGLVSLYVMYAYIPFIFFYQMIKGKSRRTS</sequence>
<feature type="transmembrane region" description="Helical" evidence="8">
    <location>
        <begin position="116"/>
        <end position="137"/>
    </location>
</feature>
<evidence type="ECO:0000256" key="8">
    <source>
        <dbReference type="SAM" id="Phobius"/>
    </source>
</evidence>
<feature type="transmembrane region" description="Helical" evidence="8">
    <location>
        <begin position="192"/>
        <end position="210"/>
    </location>
</feature>
<feature type="transmembrane region" description="Helical" evidence="8">
    <location>
        <begin position="334"/>
        <end position="353"/>
    </location>
</feature>
<feature type="transmembrane region" description="Helical" evidence="8">
    <location>
        <begin position="84"/>
        <end position="104"/>
    </location>
</feature>
<comment type="subcellular location">
    <subcellularLocation>
        <location evidence="1">Membrane</location>
        <topology evidence="1">Multi-pass membrane protein</topology>
    </subcellularLocation>
</comment>
<reference evidence="9 10" key="1">
    <citation type="submission" date="2015-11" db="EMBL/GenBank/DDBJ databases">
        <title>Genome Sequence of Bacillus simplex strain VanAntwerpen2.</title>
        <authorList>
            <person name="Couger M.B."/>
        </authorList>
    </citation>
    <scope>NUCLEOTIDE SEQUENCE [LARGE SCALE GENOMIC DNA]</scope>
    <source>
        <strain evidence="9 10">VanAntwerpen02</strain>
    </source>
</reference>
<organism evidence="9 10">
    <name type="scientific">Peribacillus simplex</name>
    <dbReference type="NCBI Taxonomy" id="1478"/>
    <lineage>
        <taxon>Bacteria</taxon>
        <taxon>Bacillati</taxon>
        <taxon>Bacillota</taxon>
        <taxon>Bacilli</taxon>
        <taxon>Bacillales</taxon>
        <taxon>Bacillaceae</taxon>
        <taxon>Peribacillus</taxon>
    </lineage>
</organism>
<keyword evidence="6 8" id="KW-1133">Transmembrane helix</keyword>
<dbReference type="GO" id="GO:0009847">
    <property type="term" value="P:spore germination"/>
    <property type="evidence" value="ECO:0007669"/>
    <property type="project" value="InterPro"/>
</dbReference>
<feature type="transmembrane region" description="Helical" evidence="8">
    <location>
        <begin position="44"/>
        <end position="63"/>
    </location>
</feature>
<dbReference type="Pfam" id="PF03845">
    <property type="entry name" value="Spore_permease"/>
    <property type="match status" value="1"/>
</dbReference>
<name>A0A109MS39_9BACI</name>
<dbReference type="EMBL" id="LNNH01000057">
    <property type="protein sequence ID" value="KWW11126.1"/>
    <property type="molecule type" value="Genomic_DNA"/>
</dbReference>
<feature type="transmembrane region" description="Helical" evidence="8">
    <location>
        <begin position="305"/>
        <end position="322"/>
    </location>
</feature>
<keyword evidence="10" id="KW-1185">Reference proteome</keyword>
<comment type="similarity">
    <text evidence="2">Belongs to the amino acid-polyamine-organocation (APC) superfamily. Spore germination protein (SGP) (TC 2.A.3.9) family.</text>
</comment>
<gene>
    <name evidence="9" type="ORF">AS888_03275</name>
</gene>
<keyword evidence="3" id="KW-0813">Transport</keyword>